<dbReference type="Pfam" id="PF01814">
    <property type="entry name" value="Hemerythrin"/>
    <property type="match status" value="1"/>
</dbReference>
<dbReference type="OrthoDB" id="9785474at2"/>
<sequence>MQATEILMSEHRVIERVIAALESAANQLDEGQPLRPGFFLDAADFIQGFADGCHHRKEEGVLFKMLGDHGLPAQGGPVGVMLAEHAQARQITAVLRSAAQSLEAGDASARPDVTRSARAYAALLRQHILKEDTILFPAADRVIPAELHAAVLDGFEHVEHEETGEGVHEKYLALAQSLEVEAGLG</sequence>
<dbReference type="CDD" id="cd12108">
    <property type="entry name" value="Hr-like"/>
    <property type="match status" value="1"/>
</dbReference>
<gene>
    <name evidence="2" type="ORF">ADN01_02780</name>
</gene>
<dbReference type="Gene3D" id="1.20.120.520">
    <property type="entry name" value="nmb1532 protein domain like"/>
    <property type="match status" value="1"/>
</dbReference>
<dbReference type="PANTHER" id="PTHR39966:SF1">
    <property type="entry name" value="HEMERYTHRIN-LIKE DOMAIN-CONTAINING PROTEIN"/>
    <property type="match status" value="1"/>
</dbReference>
<evidence type="ECO:0000313" key="2">
    <source>
        <dbReference type="EMBL" id="KPL89827.1"/>
    </source>
</evidence>
<dbReference type="GO" id="GO:0005886">
    <property type="term" value="C:plasma membrane"/>
    <property type="evidence" value="ECO:0007669"/>
    <property type="project" value="TreeGrafter"/>
</dbReference>
<comment type="caution">
    <text evidence="2">The sequence shown here is derived from an EMBL/GenBank/DDBJ whole genome shotgun (WGS) entry which is preliminary data.</text>
</comment>
<evidence type="ECO:0000259" key="1">
    <source>
        <dbReference type="Pfam" id="PF01814"/>
    </source>
</evidence>
<dbReference type="STRING" id="229921.ADN01_02780"/>
<dbReference type="PANTHER" id="PTHR39966">
    <property type="entry name" value="BLL2471 PROTEIN-RELATED"/>
    <property type="match status" value="1"/>
</dbReference>
<dbReference type="AlphaFoldDB" id="A0A0P6YD50"/>
<accession>A0A0P6YD50</accession>
<reference evidence="2 3" key="1">
    <citation type="submission" date="2015-07" db="EMBL/GenBank/DDBJ databases">
        <title>Genome sequence of Levilinea saccharolytica DSM 16555.</title>
        <authorList>
            <person name="Hemp J."/>
            <person name="Ward L.M."/>
            <person name="Pace L.A."/>
            <person name="Fischer W.W."/>
        </authorList>
    </citation>
    <scope>NUCLEOTIDE SEQUENCE [LARGE SCALE GENOMIC DNA]</scope>
    <source>
        <strain evidence="2 3">KIBI-1</strain>
    </source>
</reference>
<evidence type="ECO:0000313" key="3">
    <source>
        <dbReference type="Proteomes" id="UP000050501"/>
    </source>
</evidence>
<feature type="domain" description="Hemerythrin-like" evidence="1">
    <location>
        <begin position="4"/>
        <end position="139"/>
    </location>
</feature>
<keyword evidence="3" id="KW-1185">Reference proteome</keyword>
<name>A0A0P6YD50_9CHLR</name>
<dbReference type="InterPro" id="IPR012312">
    <property type="entry name" value="Hemerythrin-like"/>
</dbReference>
<dbReference type="EMBL" id="LGCM01000014">
    <property type="protein sequence ID" value="KPL89827.1"/>
    <property type="molecule type" value="Genomic_DNA"/>
</dbReference>
<organism evidence="2 3">
    <name type="scientific">Levilinea saccharolytica</name>
    <dbReference type="NCBI Taxonomy" id="229921"/>
    <lineage>
        <taxon>Bacteria</taxon>
        <taxon>Bacillati</taxon>
        <taxon>Chloroflexota</taxon>
        <taxon>Anaerolineae</taxon>
        <taxon>Anaerolineales</taxon>
        <taxon>Anaerolineaceae</taxon>
        <taxon>Levilinea</taxon>
    </lineage>
</organism>
<dbReference type="Proteomes" id="UP000050501">
    <property type="component" value="Unassembled WGS sequence"/>
</dbReference>
<dbReference type="RefSeq" id="WP_062417012.1">
    <property type="nucleotide sequence ID" value="NZ_DF967974.1"/>
</dbReference>
<protein>
    <recommendedName>
        <fullName evidence="1">Hemerythrin-like domain-containing protein</fullName>
    </recommendedName>
</protein>
<proteinExistence type="predicted"/>